<keyword evidence="3 8" id="KW-0032">Aminotransferase</keyword>
<proteinExistence type="inferred from homology"/>
<evidence type="ECO:0000256" key="6">
    <source>
        <dbReference type="ARBA" id="ARBA00026106"/>
    </source>
</evidence>
<dbReference type="EC" id="2.6.1.2" evidence="6"/>
<reference evidence="8" key="1">
    <citation type="submission" date="2020-08" db="EMBL/GenBank/DDBJ databases">
        <authorList>
            <person name="Cejkova D."/>
            <person name="Kubasova T."/>
            <person name="Jahodarova E."/>
            <person name="Rychlik I."/>
        </authorList>
    </citation>
    <scope>NUCLEOTIDE SEQUENCE</scope>
    <source>
        <strain evidence="8">An836</strain>
    </source>
</reference>
<accession>A0A938WXM1</accession>
<dbReference type="InterPro" id="IPR015422">
    <property type="entry name" value="PyrdxlP-dep_Trfase_small"/>
</dbReference>
<organism evidence="8 9">
    <name type="scientific">Bifidobacterium pullorum subsp. saeculare</name>
    <dbReference type="NCBI Taxonomy" id="78257"/>
    <lineage>
        <taxon>Bacteria</taxon>
        <taxon>Bacillati</taxon>
        <taxon>Actinomycetota</taxon>
        <taxon>Actinomycetes</taxon>
        <taxon>Bifidobacteriales</taxon>
        <taxon>Bifidobacteriaceae</taxon>
        <taxon>Bifidobacterium</taxon>
    </lineage>
</organism>
<reference evidence="8" key="2">
    <citation type="journal article" date="2021" name="Sci. Rep.">
        <title>The distribution of antibiotic resistance genes in chicken gut microbiota commensals.</title>
        <authorList>
            <person name="Juricova H."/>
            <person name="Matiasovicova J."/>
            <person name="Kubasova T."/>
            <person name="Cejkova D."/>
            <person name="Rychlik I."/>
        </authorList>
    </citation>
    <scope>NUCLEOTIDE SEQUENCE</scope>
    <source>
        <strain evidence="8">An836</strain>
    </source>
</reference>
<dbReference type="InterPro" id="IPR004839">
    <property type="entry name" value="Aminotransferase_I/II_large"/>
</dbReference>
<dbReference type="PANTHER" id="PTHR43488:SF2">
    <property type="entry name" value="GLUTAMATE-PYRUVATE AMINOTRANSFERASE ALAA"/>
    <property type="match status" value="1"/>
</dbReference>
<evidence type="ECO:0000256" key="4">
    <source>
        <dbReference type="ARBA" id="ARBA00022679"/>
    </source>
</evidence>
<dbReference type="AlphaFoldDB" id="A0A938WXM1"/>
<dbReference type="Gene3D" id="3.90.1150.10">
    <property type="entry name" value="Aspartate Aminotransferase, domain 1"/>
    <property type="match status" value="1"/>
</dbReference>
<comment type="caution">
    <text evidence="8">The sequence shown here is derived from an EMBL/GenBank/DDBJ whole genome shotgun (WGS) entry which is preliminary data.</text>
</comment>
<comment type="similarity">
    <text evidence="2">Belongs to the class-I pyridoxal-phosphate-dependent aminotransferase family.</text>
</comment>
<keyword evidence="5" id="KW-0663">Pyridoxal phosphate</keyword>
<dbReference type="InterPro" id="IPR051926">
    <property type="entry name" value="Ala_Aminotransferase"/>
</dbReference>
<dbReference type="EMBL" id="JACLYU010000002">
    <property type="protein sequence ID" value="MBM6699149.1"/>
    <property type="molecule type" value="Genomic_DNA"/>
</dbReference>
<evidence type="ECO:0000313" key="8">
    <source>
        <dbReference type="EMBL" id="MBM6699149.1"/>
    </source>
</evidence>
<dbReference type="RefSeq" id="WP_204467638.1">
    <property type="nucleotide sequence ID" value="NZ_JACLYU010000002.1"/>
</dbReference>
<evidence type="ECO:0000256" key="1">
    <source>
        <dbReference type="ARBA" id="ARBA00001933"/>
    </source>
</evidence>
<comment type="cofactor">
    <cofactor evidence="1">
        <name>pyridoxal 5'-phosphate</name>
        <dbReference type="ChEBI" id="CHEBI:597326"/>
    </cofactor>
</comment>
<name>A0A938WXM1_9BIFI</name>
<dbReference type="SUPFAM" id="SSF53383">
    <property type="entry name" value="PLP-dependent transferases"/>
    <property type="match status" value="1"/>
</dbReference>
<evidence type="ECO:0000256" key="3">
    <source>
        <dbReference type="ARBA" id="ARBA00022576"/>
    </source>
</evidence>
<dbReference type="Proteomes" id="UP000718821">
    <property type="component" value="Unassembled WGS sequence"/>
</dbReference>
<evidence type="ECO:0000313" key="9">
    <source>
        <dbReference type="Proteomes" id="UP000718821"/>
    </source>
</evidence>
<keyword evidence="9" id="KW-1185">Reference proteome</keyword>
<gene>
    <name evidence="8" type="ORF">H7U32_02155</name>
</gene>
<dbReference type="InterPro" id="IPR015424">
    <property type="entry name" value="PyrdxlP-dep_Trfase"/>
</dbReference>
<evidence type="ECO:0000259" key="7">
    <source>
        <dbReference type="Pfam" id="PF00155"/>
    </source>
</evidence>
<dbReference type="CDD" id="cd00609">
    <property type="entry name" value="AAT_like"/>
    <property type="match status" value="1"/>
</dbReference>
<feature type="domain" description="Aminotransferase class I/classII large" evidence="7">
    <location>
        <begin position="56"/>
        <end position="356"/>
    </location>
</feature>
<dbReference type="Gene3D" id="3.40.640.10">
    <property type="entry name" value="Type I PLP-dependent aspartate aminotransferase-like (Major domain)"/>
    <property type="match status" value="1"/>
</dbReference>
<keyword evidence="4" id="KW-0808">Transferase</keyword>
<dbReference type="Pfam" id="PF00155">
    <property type="entry name" value="Aminotran_1_2"/>
    <property type="match status" value="1"/>
</dbReference>
<dbReference type="GO" id="GO:0004021">
    <property type="term" value="F:L-alanine:2-oxoglutarate aminotransferase activity"/>
    <property type="evidence" value="ECO:0007669"/>
    <property type="project" value="UniProtKB-EC"/>
</dbReference>
<dbReference type="PANTHER" id="PTHR43488">
    <property type="entry name" value="GLUTAMATE-PYRUVATE AMINOTRANSFERASE ALAA"/>
    <property type="match status" value="1"/>
</dbReference>
<dbReference type="GO" id="GO:0030170">
    <property type="term" value="F:pyridoxal phosphate binding"/>
    <property type="evidence" value="ECO:0007669"/>
    <property type="project" value="InterPro"/>
</dbReference>
<sequence length="390" mass="41770">MTVHFSRRVDASAPNPIAAAEADARRAGVALGRLNDSNPTRHGLAPAEVPGVYAADPRGPRTAREALAAFLGRTRAGVDPERLYLLSSTSEAYSWLIKLLCDAGDAVLAPKPGYPLIESIARLECVDAIAYQLGFDGSWTIDLAELARILDGPDGPRIRALVVINPNNPTGSYVKPVERARLVELCREHGVALIADEVFYDYALEPFDGNARLAGERGVLTFALDGFSKMLAAPHAKVGWIEVSGPRADVDEALRRLDVIADDYLPMSDLIAGRLPALLAAASGQTARVGERVRGNLAALHRMLDADPAGLVDVLRAEGGWNVLLRVPATLDENELVLALIHGQGLTGQPGYFFDMASNGYLALSLLPEPEEFRRNVAAVLATVNRMCGV</sequence>
<dbReference type="InterPro" id="IPR015421">
    <property type="entry name" value="PyrdxlP-dep_Trfase_major"/>
</dbReference>
<evidence type="ECO:0000256" key="2">
    <source>
        <dbReference type="ARBA" id="ARBA00007441"/>
    </source>
</evidence>
<evidence type="ECO:0000256" key="5">
    <source>
        <dbReference type="ARBA" id="ARBA00022898"/>
    </source>
</evidence>
<protein>
    <recommendedName>
        <fullName evidence="6">alanine transaminase</fullName>
        <ecNumber evidence="6">2.6.1.2</ecNumber>
    </recommendedName>
</protein>